<comment type="caution">
    <text evidence="1">The sequence shown here is derived from an EMBL/GenBank/DDBJ whole genome shotgun (WGS) entry which is preliminary data.</text>
</comment>
<dbReference type="RefSeq" id="WP_146251452.1">
    <property type="nucleotide sequence ID" value="NZ_QJKF01000032.1"/>
</dbReference>
<dbReference type="OrthoDB" id="4223229at2"/>
<evidence type="ECO:0000313" key="1">
    <source>
        <dbReference type="EMBL" id="PXX52620.1"/>
    </source>
</evidence>
<name>A0A318JRG9_9NOCA</name>
<reference evidence="1 2" key="1">
    <citation type="submission" date="2018-05" db="EMBL/GenBank/DDBJ databases">
        <title>Genomic Encyclopedia of Type Strains, Phase IV (KMG-IV): sequencing the most valuable type-strain genomes for metagenomic binning, comparative biology and taxonomic classification.</title>
        <authorList>
            <person name="Goeker M."/>
        </authorList>
    </citation>
    <scope>NUCLEOTIDE SEQUENCE [LARGE SCALE GENOMIC DNA]</scope>
    <source>
        <strain evidence="1 2">DSM 44704</strain>
    </source>
</reference>
<evidence type="ECO:0000313" key="2">
    <source>
        <dbReference type="Proteomes" id="UP000247569"/>
    </source>
</evidence>
<protein>
    <submittedName>
        <fullName evidence="1">Uncharacterized protein</fullName>
    </submittedName>
</protein>
<dbReference type="EMBL" id="QJKF01000032">
    <property type="protein sequence ID" value="PXX52620.1"/>
    <property type="molecule type" value="Genomic_DNA"/>
</dbReference>
<accession>A0A318JRG9</accession>
<gene>
    <name evidence="1" type="ORF">DFR70_1325</name>
</gene>
<keyword evidence="2" id="KW-1185">Reference proteome</keyword>
<dbReference type="Proteomes" id="UP000247569">
    <property type="component" value="Unassembled WGS sequence"/>
</dbReference>
<sequence>MNENRIEGELKSQFAVTGRAILVENSTLAADPLLAKISQVVDGAANDPAIQAAIIWILNSGECPAGGEILRYFAYRYRWLWLKEEIEHRRADHKLARDMRGERAYEWMLEAFDDDWDDIDFYPSLQIPER</sequence>
<organism evidence="1 2">
    <name type="scientific">Nocardia tenerifensis</name>
    <dbReference type="NCBI Taxonomy" id="228006"/>
    <lineage>
        <taxon>Bacteria</taxon>
        <taxon>Bacillati</taxon>
        <taxon>Actinomycetota</taxon>
        <taxon>Actinomycetes</taxon>
        <taxon>Mycobacteriales</taxon>
        <taxon>Nocardiaceae</taxon>
        <taxon>Nocardia</taxon>
    </lineage>
</organism>
<dbReference type="AlphaFoldDB" id="A0A318JRG9"/>
<proteinExistence type="predicted"/>